<keyword evidence="6" id="KW-1185">Reference proteome</keyword>
<dbReference type="GO" id="GO:0043565">
    <property type="term" value="F:sequence-specific DNA binding"/>
    <property type="evidence" value="ECO:0007669"/>
    <property type="project" value="InterPro"/>
</dbReference>
<keyword evidence="2" id="KW-0238">DNA-binding</keyword>
<evidence type="ECO:0000313" key="6">
    <source>
        <dbReference type="Proteomes" id="UP000484875"/>
    </source>
</evidence>
<dbReference type="GO" id="GO:0003700">
    <property type="term" value="F:DNA-binding transcription factor activity"/>
    <property type="evidence" value="ECO:0007669"/>
    <property type="project" value="InterPro"/>
</dbReference>
<dbReference type="InterPro" id="IPR009057">
    <property type="entry name" value="Homeodomain-like_sf"/>
</dbReference>
<dbReference type="Gene3D" id="1.10.10.60">
    <property type="entry name" value="Homeodomain-like"/>
    <property type="match status" value="1"/>
</dbReference>
<dbReference type="Pfam" id="PF12833">
    <property type="entry name" value="HTH_18"/>
    <property type="match status" value="1"/>
</dbReference>
<evidence type="ECO:0000256" key="1">
    <source>
        <dbReference type="ARBA" id="ARBA00023015"/>
    </source>
</evidence>
<evidence type="ECO:0000256" key="2">
    <source>
        <dbReference type="ARBA" id="ARBA00023125"/>
    </source>
</evidence>
<comment type="caution">
    <text evidence="5">The sequence shown here is derived from an EMBL/GenBank/DDBJ whole genome shotgun (WGS) entry which is preliminary data.</text>
</comment>
<keyword evidence="3" id="KW-0804">Transcription</keyword>
<evidence type="ECO:0000256" key="3">
    <source>
        <dbReference type="ARBA" id="ARBA00023163"/>
    </source>
</evidence>
<evidence type="ECO:0000313" key="5">
    <source>
        <dbReference type="EMBL" id="MYN15327.1"/>
    </source>
</evidence>
<gene>
    <name evidence="5" type="ORF">GTP81_01020</name>
</gene>
<dbReference type="RefSeq" id="WP_161088178.1">
    <property type="nucleotide sequence ID" value="NZ_WWCV01000001.1"/>
</dbReference>
<dbReference type="EMBL" id="WWCV01000001">
    <property type="protein sequence ID" value="MYN15327.1"/>
    <property type="molecule type" value="Genomic_DNA"/>
</dbReference>
<dbReference type="SUPFAM" id="SSF51182">
    <property type="entry name" value="RmlC-like cupins"/>
    <property type="match status" value="1"/>
</dbReference>
<dbReference type="AlphaFoldDB" id="A0A845HAT5"/>
<dbReference type="PROSITE" id="PS01124">
    <property type="entry name" value="HTH_ARAC_FAMILY_2"/>
    <property type="match status" value="1"/>
</dbReference>
<dbReference type="InterPro" id="IPR018060">
    <property type="entry name" value="HTH_AraC"/>
</dbReference>
<dbReference type="PANTHER" id="PTHR46796:SF2">
    <property type="entry name" value="TRANSCRIPTIONAL REGULATORY PROTEIN"/>
    <property type="match status" value="1"/>
</dbReference>
<proteinExistence type="predicted"/>
<feature type="domain" description="HTH araC/xylS-type" evidence="4">
    <location>
        <begin position="141"/>
        <end position="239"/>
    </location>
</feature>
<reference evidence="5 6" key="1">
    <citation type="submission" date="2019-12" db="EMBL/GenBank/DDBJ databases">
        <title>Novel species isolated from a subtropical stream in China.</title>
        <authorList>
            <person name="Lu H."/>
        </authorList>
    </citation>
    <scope>NUCLEOTIDE SEQUENCE [LARGE SCALE GENOMIC DNA]</scope>
    <source>
        <strain evidence="5 6">FT107W</strain>
    </source>
</reference>
<dbReference type="Proteomes" id="UP000484875">
    <property type="component" value="Unassembled WGS sequence"/>
</dbReference>
<organism evidence="5 6">
    <name type="scientific">Duganella vulcania</name>
    <dbReference type="NCBI Taxonomy" id="2692166"/>
    <lineage>
        <taxon>Bacteria</taxon>
        <taxon>Pseudomonadati</taxon>
        <taxon>Pseudomonadota</taxon>
        <taxon>Betaproteobacteria</taxon>
        <taxon>Burkholderiales</taxon>
        <taxon>Oxalobacteraceae</taxon>
        <taxon>Telluria group</taxon>
        <taxon>Duganella</taxon>
    </lineage>
</organism>
<sequence>MPTELDLRSYAAEPLSGVHNHAQLVLPIQGSVIMDITGRGAVVHPQRAAFVAPGLLHVASATGPKRSLVLDFDLAAVPQDTAARLCERPYASIGAPAAKLIDFIGLLRAQSGAGEATLAHWLPLLLESLARQEIRPASRLAAVLGQIEAHPGQAWSTEAMAKAAHMSVSSLHRAFRDELQTTPLAWLSELRLRWACRQLAHTGLPIARLATMAGYADQSALTHAMRRALDITPLAYRKRERQNQTKT</sequence>
<keyword evidence="1" id="KW-0805">Transcription regulation</keyword>
<dbReference type="InterPro" id="IPR011051">
    <property type="entry name" value="RmlC_Cupin_sf"/>
</dbReference>
<accession>A0A845HAT5</accession>
<dbReference type="SUPFAM" id="SSF46689">
    <property type="entry name" value="Homeodomain-like"/>
    <property type="match status" value="2"/>
</dbReference>
<evidence type="ECO:0000259" key="4">
    <source>
        <dbReference type="PROSITE" id="PS01124"/>
    </source>
</evidence>
<dbReference type="SMART" id="SM00342">
    <property type="entry name" value="HTH_ARAC"/>
    <property type="match status" value="1"/>
</dbReference>
<protein>
    <submittedName>
        <fullName evidence="5">Helix-turn-helix domain-containing protein</fullName>
    </submittedName>
</protein>
<dbReference type="InterPro" id="IPR050204">
    <property type="entry name" value="AraC_XylS_family_regulators"/>
</dbReference>
<name>A0A845HAT5_9BURK</name>
<dbReference type="PANTHER" id="PTHR46796">
    <property type="entry name" value="HTH-TYPE TRANSCRIPTIONAL ACTIVATOR RHAS-RELATED"/>
    <property type="match status" value="1"/>
</dbReference>